<dbReference type="InterPro" id="IPR009000">
    <property type="entry name" value="Transl_B-barrel_sf"/>
</dbReference>
<comment type="caution">
    <text evidence="1">The sequence shown here is derived from an EMBL/GenBank/DDBJ whole genome shotgun (WGS) entry which is preliminary data.</text>
</comment>
<dbReference type="SUPFAM" id="SSF50447">
    <property type="entry name" value="Translation proteins"/>
    <property type="match status" value="1"/>
</dbReference>
<organism evidence="1">
    <name type="scientific">marine sediment metagenome</name>
    <dbReference type="NCBI Taxonomy" id="412755"/>
    <lineage>
        <taxon>unclassified sequences</taxon>
        <taxon>metagenomes</taxon>
        <taxon>ecological metagenomes</taxon>
    </lineage>
</organism>
<proteinExistence type="predicted"/>
<protein>
    <recommendedName>
        <fullName evidence="2">Translation elongation factor-like protein</fullName>
    </recommendedName>
</protein>
<gene>
    <name evidence="1" type="ORF">S03H2_16922</name>
</gene>
<dbReference type="AlphaFoldDB" id="X1FET1"/>
<sequence>MAEKKEKEEKEIGRVSSYFSNVGVAAIQLSKKLKTGDKVHIKGHTTDFEVPVKSMQIERKDVKEAKKGDHIGIKVPEKVRPNDKVFLVK</sequence>
<dbReference type="Gene3D" id="2.40.30.10">
    <property type="entry name" value="Translation factors"/>
    <property type="match status" value="1"/>
</dbReference>
<accession>X1FET1</accession>
<name>X1FET1_9ZZZZ</name>
<dbReference type="EMBL" id="BARU01008686">
    <property type="protein sequence ID" value="GAH44136.1"/>
    <property type="molecule type" value="Genomic_DNA"/>
</dbReference>
<evidence type="ECO:0000313" key="1">
    <source>
        <dbReference type="EMBL" id="GAH44136.1"/>
    </source>
</evidence>
<evidence type="ECO:0008006" key="2">
    <source>
        <dbReference type="Google" id="ProtNLM"/>
    </source>
</evidence>
<reference evidence="1" key="1">
    <citation type="journal article" date="2014" name="Front. Microbiol.">
        <title>High frequency of phylogenetically diverse reductive dehalogenase-homologous genes in deep subseafloor sedimentary metagenomes.</title>
        <authorList>
            <person name="Kawai M."/>
            <person name="Futagami T."/>
            <person name="Toyoda A."/>
            <person name="Takaki Y."/>
            <person name="Nishi S."/>
            <person name="Hori S."/>
            <person name="Arai W."/>
            <person name="Tsubouchi T."/>
            <person name="Morono Y."/>
            <person name="Uchiyama I."/>
            <person name="Ito T."/>
            <person name="Fujiyama A."/>
            <person name="Inagaki F."/>
            <person name="Takami H."/>
        </authorList>
    </citation>
    <scope>NUCLEOTIDE SEQUENCE</scope>
    <source>
        <strain evidence="1">Expedition CK06-06</strain>
    </source>
</reference>